<dbReference type="GO" id="GO:0003684">
    <property type="term" value="F:damaged DNA binding"/>
    <property type="evidence" value="ECO:0007669"/>
    <property type="project" value="InterPro"/>
</dbReference>
<sequence length="1159" mass="133058">MNFLINSVKNLEAFKELDNSIKISKNTAVFGSEEAVLSLFAPTFAADGRKVCLISQDRVRARKAYEDIESISDETCVYYPEKDVFFYDRDSKSKENTKKRLEAMAEISSGRAKMVVTTLNALTAKISRPEIFSSYKTSIEVGQVLNLDVLPKKLVEMGYERFPSVEGLGQFSLRGSIIDIGTQDANYRIELFDDEVDSIRSFEIENQRSIEKLEKITIYPIEDLIIKADERDQVAERIKKDLSKTKLQGKEKDRLNEKFLRYVDRLENQETIINKDLILPYVDQEEVGSFLDYLDDFIFLIEEPSRILEREEELDLANGEKFAILIENGEVTKSHEKTFYNYKDIVDKLNEKTLITFNALLKPPKMFKPKDIVNIKVKSVTNYMSKIKLFKEDLDYYGKNNFQVILLGATEKRAKRLFDHLVDLGYSPHLAKNIKNEKITSKLVVTTGALNEGIEFSDSKTVFINYSEIYGSFSKNKKKKPAKKKALNFEDLQIGDYVVHEAHGVGKYVGTRRLEVSGIQKDYILIEYGGEDKLFLPIEALDSIYKYVQEGKRPPKVNKLNSLDWKKKKARARQSIDDMAEDLIKLYATRENTKGFAFSEDSQYQREFEDAFIYEETPGQLKSAEEIKEDMEKASPMDRLLCADVGYGKTEVALRAAFKAILDGKQVAILVPTTILAQQHYNTIKERFKNFPVGVGLLSRFRSKKDQKMDLEGLKDGNIDIIVGTHRLLSKDVKFKDLGLLIIDEEQRFGVRHKEKLRMLKENVDTLTLTATPIPRTLQMSMIGIRDMSVIEEPPEERFPVETYVLEYNNLMVREAILKEIERGGQVYFLYNKVSNMENKLLELRKLVPEATFSMANGQMTEKALEDTMFDFIEGNVDVLVCSTIIETGMDVPNANTMIITDSNRLGLSQLYQLRGRIGRSSRVAYAYFTYDRSTSISEVAQKRLQAIKEFTEFGSGHKIAERDLEIRGSGSILGSRQSGHIEKIGYDLYMKYLKDAVMKLKGLDVEEEIETTIDLKLDSFIPKEYIADDRTRLEIYKKISVLSTEEEYSDLVDELIDRFSDFPDEVSNLMDIALLKNKAQKAKVSSIVERRGEYRVRVEGEVELPAIMEINNEFDNVSYSMGNVNEIVLIKLKYPLDELKKLVTILYLHKKDTKTSKK</sequence>
<dbReference type="InterPro" id="IPR041471">
    <property type="entry name" value="UvrB_inter"/>
</dbReference>
<dbReference type="InterPro" id="IPR047112">
    <property type="entry name" value="RecG/Mfd"/>
</dbReference>
<comment type="caution">
    <text evidence="12">The sequence shown here is derived from an EMBL/GenBank/DDBJ whole genome shotgun (WGS) entry which is preliminary data.</text>
</comment>
<protein>
    <recommendedName>
        <fullName evidence="9">Transcription-repair-coupling factor</fullName>
        <shortName evidence="9">TRCF</shortName>
        <ecNumber evidence="9">3.6.4.-</ecNumber>
    </recommendedName>
</protein>
<evidence type="ECO:0000256" key="1">
    <source>
        <dbReference type="ARBA" id="ARBA00022490"/>
    </source>
</evidence>
<dbReference type="Gene3D" id="3.40.50.11180">
    <property type="match status" value="1"/>
</dbReference>
<dbReference type="InterPro" id="IPR011545">
    <property type="entry name" value="DEAD/DEAH_box_helicase_dom"/>
</dbReference>
<comment type="similarity">
    <text evidence="9">In the C-terminal section; belongs to the helicase family. RecG subfamily.</text>
</comment>
<dbReference type="PATRIC" id="fig|54005.3.peg.291"/>
<evidence type="ECO:0000313" key="13">
    <source>
        <dbReference type="Proteomes" id="UP000070174"/>
    </source>
</evidence>
<dbReference type="PROSITE" id="PS51194">
    <property type="entry name" value="HELICASE_CTER"/>
    <property type="match status" value="1"/>
</dbReference>
<dbReference type="InterPro" id="IPR004576">
    <property type="entry name" value="Mfd"/>
</dbReference>
<evidence type="ECO:0000256" key="6">
    <source>
        <dbReference type="ARBA" id="ARBA00022840"/>
    </source>
</evidence>
<dbReference type="SMART" id="SM00982">
    <property type="entry name" value="TRCF"/>
    <property type="match status" value="1"/>
</dbReference>
<dbReference type="InterPro" id="IPR014001">
    <property type="entry name" value="Helicase_ATP-bd"/>
</dbReference>
<keyword evidence="7 9" id="KW-0238">DNA-binding</keyword>
<comment type="subcellular location">
    <subcellularLocation>
        <location evidence="9">Cytoplasm</location>
    </subcellularLocation>
</comment>
<dbReference type="SUPFAM" id="SSF143517">
    <property type="entry name" value="TRCF domain-like"/>
    <property type="match status" value="1"/>
</dbReference>
<evidence type="ECO:0000256" key="7">
    <source>
        <dbReference type="ARBA" id="ARBA00023125"/>
    </source>
</evidence>
<evidence type="ECO:0000259" key="11">
    <source>
        <dbReference type="PROSITE" id="PS51194"/>
    </source>
</evidence>
<dbReference type="InterPro" id="IPR036101">
    <property type="entry name" value="CarD-like/TRCF_RID_sf"/>
</dbReference>
<dbReference type="AlphaFoldDB" id="A0A133PRY7"/>
<dbReference type="SMART" id="SM01058">
    <property type="entry name" value="CarD_TRCF"/>
    <property type="match status" value="1"/>
</dbReference>
<keyword evidence="3 9" id="KW-0227">DNA damage</keyword>
<keyword evidence="2 9" id="KW-0547">Nucleotide-binding</keyword>
<dbReference type="Pfam" id="PF00271">
    <property type="entry name" value="Helicase_C"/>
    <property type="match status" value="1"/>
</dbReference>
<dbReference type="PROSITE" id="PS51192">
    <property type="entry name" value="HELICASE_ATP_BIND_1"/>
    <property type="match status" value="1"/>
</dbReference>
<dbReference type="EC" id="3.6.4.-" evidence="9"/>
<dbReference type="Gene3D" id="2.40.10.170">
    <property type="match status" value="1"/>
</dbReference>
<dbReference type="SMART" id="SM00487">
    <property type="entry name" value="DEXDc"/>
    <property type="match status" value="1"/>
</dbReference>
<proteinExistence type="inferred from homology"/>
<dbReference type="Pfam" id="PF02559">
    <property type="entry name" value="CarD_TRCF_RID"/>
    <property type="match status" value="1"/>
</dbReference>
<name>A0A133PRY7_9FIRM</name>
<dbReference type="Pfam" id="PF03461">
    <property type="entry name" value="TRCF"/>
    <property type="match status" value="1"/>
</dbReference>
<comment type="function">
    <text evidence="9">Couples transcription and DNA repair by recognizing RNA polymerase (RNAP) stalled at DNA lesions. Mediates ATP-dependent release of RNAP and its truncated transcript from the DNA, and recruitment of nucleotide excision repair machinery to the damaged site.</text>
</comment>
<comment type="similarity">
    <text evidence="9">In the N-terminal section; belongs to the UvrB family.</text>
</comment>
<dbReference type="Pfam" id="PF17757">
    <property type="entry name" value="UvrB_inter"/>
    <property type="match status" value="1"/>
</dbReference>
<dbReference type="GO" id="GO:0005524">
    <property type="term" value="F:ATP binding"/>
    <property type="evidence" value="ECO:0007669"/>
    <property type="project" value="UniProtKB-UniRule"/>
</dbReference>
<dbReference type="Gene3D" id="3.40.50.300">
    <property type="entry name" value="P-loop containing nucleotide triphosphate hydrolases"/>
    <property type="match status" value="2"/>
</dbReference>
<dbReference type="GO" id="GO:0006355">
    <property type="term" value="P:regulation of DNA-templated transcription"/>
    <property type="evidence" value="ECO:0007669"/>
    <property type="project" value="UniProtKB-UniRule"/>
</dbReference>
<dbReference type="InterPro" id="IPR037235">
    <property type="entry name" value="TRCF-like_C_D7"/>
</dbReference>
<organism evidence="12">
    <name type="scientific">Peptoniphilus harei</name>
    <dbReference type="NCBI Taxonomy" id="54005"/>
    <lineage>
        <taxon>Bacteria</taxon>
        <taxon>Bacillati</taxon>
        <taxon>Bacillota</taxon>
        <taxon>Tissierellia</taxon>
        <taxon>Tissierellales</taxon>
        <taxon>Peptoniphilaceae</taxon>
        <taxon>Peptoniphilus</taxon>
    </lineage>
</organism>
<keyword evidence="4 9" id="KW-0378">Hydrolase</keyword>
<feature type="domain" description="Helicase ATP-binding" evidence="10">
    <location>
        <begin position="630"/>
        <end position="791"/>
    </location>
</feature>
<dbReference type="InterPro" id="IPR003711">
    <property type="entry name" value="CarD-like/TRCF_RID"/>
</dbReference>
<dbReference type="GO" id="GO:0016787">
    <property type="term" value="F:hydrolase activity"/>
    <property type="evidence" value="ECO:0007669"/>
    <property type="project" value="UniProtKB-KW"/>
</dbReference>
<evidence type="ECO:0000256" key="4">
    <source>
        <dbReference type="ARBA" id="ARBA00022801"/>
    </source>
</evidence>
<evidence type="ECO:0000256" key="2">
    <source>
        <dbReference type="ARBA" id="ARBA00022741"/>
    </source>
</evidence>
<evidence type="ECO:0000259" key="10">
    <source>
        <dbReference type="PROSITE" id="PS51192"/>
    </source>
</evidence>
<dbReference type="InterPro" id="IPR027417">
    <property type="entry name" value="P-loop_NTPase"/>
</dbReference>
<dbReference type="CDD" id="cd17991">
    <property type="entry name" value="DEXHc_TRCF"/>
    <property type="match status" value="1"/>
</dbReference>
<dbReference type="Proteomes" id="UP000070174">
    <property type="component" value="Unassembled WGS sequence"/>
</dbReference>
<dbReference type="EMBL" id="LRQE01000006">
    <property type="protein sequence ID" value="KXA31573.1"/>
    <property type="molecule type" value="Genomic_DNA"/>
</dbReference>
<dbReference type="RefSeq" id="WP_060799620.1">
    <property type="nucleotide sequence ID" value="NZ_KQ957088.1"/>
</dbReference>
<accession>A0A133PRY7</accession>
<evidence type="ECO:0000256" key="8">
    <source>
        <dbReference type="ARBA" id="ARBA00023204"/>
    </source>
</evidence>
<evidence type="ECO:0000256" key="9">
    <source>
        <dbReference type="HAMAP-Rule" id="MF_00969"/>
    </source>
</evidence>
<gene>
    <name evidence="9" type="primary">mfd</name>
    <name evidence="12" type="ORF">HMPREF3229_00295</name>
</gene>
<keyword evidence="1 9" id="KW-0963">Cytoplasm</keyword>
<dbReference type="NCBIfam" id="TIGR00580">
    <property type="entry name" value="mfd"/>
    <property type="match status" value="1"/>
</dbReference>
<dbReference type="Pfam" id="PF00270">
    <property type="entry name" value="DEAD"/>
    <property type="match status" value="1"/>
</dbReference>
<reference evidence="12 13" key="1">
    <citation type="submission" date="2016-01" db="EMBL/GenBank/DDBJ databases">
        <authorList>
            <person name="Oliw E.H."/>
        </authorList>
    </citation>
    <scope>NUCLEOTIDE SEQUENCE [LARGE SCALE GENOMIC DNA]</scope>
    <source>
        <strain evidence="12 13">CMW7756A</strain>
    </source>
</reference>
<dbReference type="Gene3D" id="3.90.1150.50">
    <property type="entry name" value="Transcription-repair-coupling factor, D7 domain"/>
    <property type="match status" value="1"/>
</dbReference>
<keyword evidence="5" id="KW-0347">Helicase</keyword>
<evidence type="ECO:0000313" key="12">
    <source>
        <dbReference type="EMBL" id="KXA31573.1"/>
    </source>
</evidence>
<dbReference type="PANTHER" id="PTHR47964:SF1">
    <property type="entry name" value="ATP-DEPENDENT DNA HELICASE HOMOLOG RECG, CHLOROPLASTIC"/>
    <property type="match status" value="1"/>
</dbReference>
<evidence type="ECO:0000256" key="3">
    <source>
        <dbReference type="ARBA" id="ARBA00022763"/>
    </source>
</evidence>
<keyword evidence="8 9" id="KW-0234">DNA repair</keyword>
<dbReference type="SUPFAM" id="SSF52540">
    <property type="entry name" value="P-loop containing nucleoside triphosphate hydrolases"/>
    <property type="match status" value="4"/>
</dbReference>
<dbReference type="GO" id="GO:0000716">
    <property type="term" value="P:transcription-coupled nucleotide-excision repair, DNA damage recognition"/>
    <property type="evidence" value="ECO:0007669"/>
    <property type="project" value="UniProtKB-UniRule"/>
</dbReference>
<feature type="domain" description="Helicase C-terminal" evidence="11">
    <location>
        <begin position="812"/>
        <end position="966"/>
    </location>
</feature>
<dbReference type="PANTHER" id="PTHR47964">
    <property type="entry name" value="ATP-DEPENDENT DNA HELICASE HOMOLOG RECG, CHLOROPLASTIC"/>
    <property type="match status" value="1"/>
</dbReference>
<dbReference type="InterPro" id="IPR005118">
    <property type="entry name" value="TRCF_C"/>
</dbReference>
<dbReference type="GO" id="GO:0005737">
    <property type="term" value="C:cytoplasm"/>
    <property type="evidence" value="ECO:0007669"/>
    <property type="project" value="UniProtKB-SubCell"/>
</dbReference>
<dbReference type="Gene3D" id="3.30.2060.10">
    <property type="entry name" value="Penicillin-binding protein 1b domain"/>
    <property type="match status" value="1"/>
</dbReference>
<dbReference type="SMART" id="SM00490">
    <property type="entry name" value="HELICc"/>
    <property type="match status" value="1"/>
</dbReference>
<dbReference type="HAMAP" id="MF_00969">
    <property type="entry name" value="TRCF"/>
    <property type="match status" value="1"/>
</dbReference>
<dbReference type="SUPFAM" id="SSF141259">
    <property type="entry name" value="CarD-like"/>
    <property type="match status" value="1"/>
</dbReference>
<dbReference type="GO" id="GO:0003678">
    <property type="term" value="F:DNA helicase activity"/>
    <property type="evidence" value="ECO:0007669"/>
    <property type="project" value="TreeGrafter"/>
</dbReference>
<dbReference type="InterPro" id="IPR001650">
    <property type="entry name" value="Helicase_C-like"/>
</dbReference>
<evidence type="ECO:0000256" key="5">
    <source>
        <dbReference type="ARBA" id="ARBA00022806"/>
    </source>
</evidence>
<keyword evidence="6 9" id="KW-0067">ATP-binding</keyword>